<sequence length="127" mass="14778">MRRRRRKVEIDEMQKPVKHVKEKVKREREVRNGGNAGIRGAMQDKREERRRNLEIGGIEFVVGVVFVVLCRRRSEEGFEIRHFPKTGISAFYSVSPLLTTCPPRIAHSDLHESLSCPYTTLSFVLRD</sequence>
<protein>
    <submittedName>
        <fullName evidence="2">Uncharacterized protein</fullName>
    </submittedName>
</protein>
<comment type="caution">
    <text evidence="2">The sequence shown here is derived from an EMBL/GenBank/DDBJ whole genome shotgun (WGS) entry which is preliminary data.</text>
</comment>
<organism evidence="2 3">
    <name type="scientific">Rubus argutus</name>
    <name type="common">Southern blackberry</name>
    <dbReference type="NCBI Taxonomy" id="59490"/>
    <lineage>
        <taxon>Eukaryota</taxon>
        <taxon>Viridiplantae</taxon>
        <taxon>Streptophyta</taxon>
        <taxon>Embryophyta</taxon>
        <taxon>Tracheophyta</taxon>
        <taxon>Spermatophyta</taxon>
        <taxon>Magnoliopsida</taxon>
        <taxon>eudicotyledons</taxon>
        <taxon>Gunneridae</taxon>
        <taxon>Pentapetalae</taxon>
        <taxon>rosids</taxon>
        <taxon>fabids</taxon>
        <taxon>Rosales</taxon>
        <taxon>Rosaceae</taxon>
        <taxon>Rosoideae</taxon>
        <taxon>Rosoideae incertae sedis</taxon>
        <taxon>Rubus</taxon>
    </lineage>
</organism>
<proteinExistence type="predicted"/>
<keyword evidence="3" id="KW-1185">Reference proteome</keyword>
<accession>A0AAW1XU13</accession>
<reference evidence="2 3" key="1">
    <citation type="journal article" date="2023" name="G3 (Bethesda)">
        <title>A chromosome-length genome assembly and annotation of blackberry (Rubus argutus, cv. 'Hillquist').</title>
        <authorList>
            <person name="Bruna T."/>
            <person name="Aryal R."/>
            <person name="Dudchenko O."/>
            <person name="Sargent D.J."/>
            <person name="Mead D."/>
            <person name="Buti M."/>
            <person name="Cavallini A."/>
            <person name="Hytonen T."/>
            <person name="Andres J."/>
            <person name="Pham M."/>
            <person name="Weisz D."/>
            <person name="Mascagni F."/>
            <person name="Usai G."/>
            <person name="Natali L."/>
            <person name="Bassil N."/>
            <person name="Fernandez G.E."/>
            <person name="Lomsadze A."/>
            <person name="Armour M."/>
            <person name="Olukolu B."/>
            <person name="Poorten T."/>
            <person name="Britton C."/>
            <person name="Davik J."/>
            <person name="Ashrafi H."/>
            <person name="Aiden E.L."/>
            <person name="Borodovsky M."/>
            <person name="Worthington M."/>
        </authorList>
    </citation>
    <scope>NUCLEOTIDE SEQUENCE [LARGE SCALE GENOMIC DNA]</scope>
    <source>
        <strain evidence="2">PI 553951</strain>
    </source>
</reference>
<evidence type="ECO:0000256" key="1">
    <source>
        <dbReference type="SAM" id="MobiDB-lite"/>
    </source>
</evidence>
<dbReference type="Proteomes" id="UP001457282">
    <property type="component" value="Unassembled WGS sequence"/>
</dbReference>
<dbReference type="AlphaFoldDB" id="A0AAW1XU13"/>
<evidence type="ECO:0000313" key="3">
    <source>
        <dbReference type="Proteomes" id="UP001457282"/>
    </source>
</evidence>
<gene>
    <name evidence="2" type="ORF">M0R45_016749</name>
</gene>
<name>A0AAW1XU13_RUBAR</name>
<feature type="region of interest" description="Disordered" evidence="1">
    <location>
        <begin position="1"/>
        <end position="46"/>
    </location>
</feature>
<evidence type="ECO:0000313" key="2">
    <source>
        <dbReference type="EMBL" id="KAK9940074.1"/>
    </source>
</evidence>
<dbReference type="EMBL" id="JBEDUW010000003">
    <property type="protein sequence ID" value="KAK9940074.1"/>
    <property type="molecule type" value="Genomic_DNA"/>
</dbReference>